<feature type="transmembrane region" description="Helical" evidence="1">
    <location>
        <begin position="7"/>
        <end position="26"/>
    </location>
</feature>
<feature type="transmembrane region" description="Helical" evidence="1">
    <location>
        <begin position="58"/>
        <end position="74"/>
    </location>
</feature>
<evidence type="ECO:0000313" key="4">
    <source>
        <dbReference type="Proteomes" id="UP000769780"/>
    </source>
</evidence>
<sequence>MKNQNIVPGIILIGFGIYYYLLQINLVLFDQFFTWPTLMAIVGIAFLVQGYRGKDYDSILPGVILFGFGCHLHIVGRLDIWPDHLGAFILIMALAFLLRYQKTGTGLFHGILFLILAAMLLFYDQITIWLANIESGLATIWKFWPIALVLIGIYLLFFNKGRR</sequence>
<evidence type="ECO:0000259" key="2">
    <source>
        <dbReference type="Pfam" id="PF18917"/>
    </source>
</evidence>
<proteinExistence type="predicted"/>
<keyword evidence="1" id="KW-0472">Membrane</keyword>
<name>A0ABS7KA44_9BACI</name>
<feature type="transmembrane region" description="Helical" evidence="1">
    <location>
        <begin position="32"/>
        <end position="51"/>
    </location>
</feature>
<gene>
    <name evidence="3" type="ORF">H0185_20220</name>
</gene>
<keyword evidence="4" id="KW-1185">Reference proteome</keyword>
<evidence type="ECO:0000256" key="1">
    <source>
        <dbReference type="SAM" id="Phobius"/>
    </source>
</evidence>
<accession>A0ABS7KA44</accession>
<feature type="transmembrane region" description="Helical" evidence="1">
    <location>
        <begin position="80"/>
        <end position="98"/>
    </location>
</feature>
<feature type="transmembrane region" description="Helical" evidence="1">
    <location>
        <begin position="137"/>
        <end position="157"/>
    </location>
</feature>
<comment type="caution">
    <text evidence="3">The sequence shown here is derived from an EMBL/GenBank/DDBJ whole genome shotgun (WGS) entry which is preliminary data.</text>
</comment>
<evidence type="ECO:0000313" key="3">
    <source>
        <dbReference type="EMBL" id="MBY0099098.1"/>
    </source>
</evidence>
<dbReference type="Pfam" id="PF18917">
    <property type="entry name" value="LiaI-LiaF-like_TM1"/>
    <property type="match status" value="1"/>
</dbReference>
<keyword evidence="1" id="KW-0812">Transmembrane</keyword>
<feature type="transmembrane region" description="Helical" evidence="1">
    <location>
        <begin position="110"/>
        <end position="131"/>
    </location>
</feature>
<organism evidence="3 4">
    <name type="scientific">Mesobacillus maritimus</name>
    <dbReference type="NCBI Taxonomy" id="1643336"/>
    <lineage>
        <taxon>Bacteria</taxon>
        <taxon>Bacillati</taxon>
        <taxon>Bacillota</taxon>
        <taxon>Bacilli</taxon>
        <taxon>Bacillales</taxon>
        <taxon>Bacillaceae</taxon>
        <taxon>Mesobacillus</taxon>
    </lineage>
</organism>
<reference evidence="3 4" key="1">
    <citation type="submission" date="2020-07" db="EMBL/GenBank/DDBJ databases">
        <title>Fungal Genomes of the International Space Station.</title>
        <authorList>
            <person name="Seuylemezian A."/>
            <person name="Singh N.K."/>
            <person name="Wood J."/>
            <person name="Venkateswaran K."/>
        </authorList>
    </citation>
    <scope>NUCLEOTIDE SEQUENCE [LARGE SCALE GENOMIC DNA]</scope>
    <source>
        <strain evidence="3 4">PL-B2</strain>
    </source>
</reference>
<feature type="domain" description="LiaI-LiaF-like transmembrane region" evidence="2">
    <location>
        <begin position="6"/>
        <end position="47"/>
    </location>
</feature>
<keyword evidence="1" id="KW-1133">Transmembrane helix</keyword>
<protein>
    <recommendedName>
        <fullName evidence="2">LiaI-LiaF-like transmembrane region domain-containing protein</fullName>
    </recommendedName>
</protein>
<dbReference type="EMBL" id="JACWFH010000031">
    <property type="protein sequence ID" value="MBY0099098.1"/>
    <property type="molecule type" value="Genomic_DNA"/>
</dbReference>
<dbReference type="Proteomes" id="UP000769780">
    <property type="component" value="Unassembled WGS sequence"/>
</dbReference>
<dbReference type="RefSeq" id="WP_221875307.1">
    <property type="nucleotide sequence ID" value="NZ_JACWFH010000031.1"/>
</dbReference>
<dbReference type="InterPro" id="IPR043726">
    <property type="entry name" value="LiaI-LiaF-like_TM1"/>
</dbReference>